<organism evidence="5 6">
    <name type="scientific">Dunaliella salina</name>
    <name type="common">Green alga</name>
    <name type="synonym">Protococcus salinus</name>
    <dbReference type="NCBI Taxonomy" id="3046"/>
    <lineage>
        <taxon>Eukaryota</taxon>
        <taxon>Viridiplantae</taxon>
        <taxon>Chlorophyta</taxon>
        <taxon>core chlorophytes</taxon>
        <taxon>Chlorophyceae</taxon>
        <taxon>CS clade</taxon>
        <taxon>Chlamydomonadales</taxon>
        <taxon>Dunaliellaceae</taxon>
        <taxon>Dunaliella</taxon>
    </lineage>
</organism>
<dbReference type="Gene3D" id="1.10.1660.10">
    <property type="match status" value="1"/>
</dbReference>
<dbReference type="InterPro" id="IPR009061">
    <property type="entry name" value="DNA-bd_dom_put_sf"/>
</dbReference>
<reference evidence="5" key="1">
    <citation type="submission" date="2017-08" db="EMBL/GenBank/DDBJ databases">
        <authorList>
            <person name="Polle J.E."/>
            <person name="Barry K."/>
            <person name="Cushman J."/>
            <person name="Schmutz J."/>
            <person name="Tran D."/>
            <person name="Hathwaick L.T."/>
            <person name="Yim W.C."/>
            <person name="Jenkins J."/>
            <person name="Mckie-Krisberg Z.M."/>
            <person name="Prochnik S."/>
            <person name="Lindquist E."/>
            <person name="Dockter R.B."/>
            <person name="Adam C."/>
            <person name="Molina H."/>
            <person name="Bunkerborg J."/>
            <person name="Jin E."/>
            <person name="Buchheim M."/>
            <person name="Magnuson J."/>
        </authorList>
    </citation>
    <scope>NUCLEOTIDE SEQUENCE</scope>
    <source>
        <strain evidence="5">CCAP 19/18</strain>
    </source>
</reference>
<evidence type="ECO:0000259" key="4">
    <source>
        <dbReference type="PROSITE" id="PS51736"/>
    </source>
</evidence>
<dbReference type="InterPro" id="IPR006118">
    <property type="entry name" value="Recombinase_CS"/>
</dbReference>
<evidence type="ECO:0000256" key="3">
    <source>
        <dbReference type="ARBA" id="ARBA00023172"/>
    </source>
</evidence>
<accession>A0ABQ7FYF8</accession>
<dbReference type="PANTHER" id="PTHR36172:SF1">
    <property type="entry name" value="RESOLVASE-RELATED"/>
    <property type="match status" value="1"/>
</dbReference>
<dbReference type="InterPro" id="IPR036162">
    <property type="entry name" value="Resolvase-like_N_sf"/>
</dbReference>
<dbReference type="SUPFAM" id="SSF53041">
    <property type="entry name" value="Resolvase-like"/>
    <property type="match status" value="1"/>
</dbReference>
<dbReference type="Pfam" id="PF13411">
    <property type="entry name" value="MerR_1"/>
    <property type="match status" value="1"/>
</dbReference>
<keyword evidence="1" id="KW-0229">DNA integration</keyword>
<proteinExistence type="predicted"/>
<comment type="caution">
    <text evidence="5">The sequence shown here is derived from an EMBL/GenBank/DDBJ whole genome shotgun (WGS) entry which is preliminary data.</text>
</comment>
<dbReference type="Pfam" id="PF00239">
    <property type="entry name" value="Resolvase"/>
    <property type="match status" value="1"/>
</dbReference>
<dbReference type="InterPro" id="IPR000551">
    <property type="entry name" value="MerR-type_HTH_dom"/>
</dbReference>
<keyword evidence="2" id="KW-0238">DNA-binding</keyword>
<dbReference type="EMBL" id="MU070513">
    <property type="protein sequence ID" value="KAF5827403.1"/>
    <property type="molecule type" value="Genomic_DNA"/>
</dbReference>
<gene>
    <name evidence="5" type="ORF">DUNSADRAFT_715</name>
</gene>
<keyword evidence="6" id="KW-1185">Reference proteome</keyword>
<protein>
    <recommendedName>
        <fullName evidence="4">Resolvase/invertase-type recombinase catalytic domain-containing protein</fullName>
    </recommendedName>
</protein>
<dbReference type="Gene3D" id="3.40.50.1390">
    <property type="entry name" value="Resolvase, N-terminal catalytic domain"/>
    <property type="match status" value="1"/>
</dbReference>
<dbReference type="PROSITE" id="PS51736">
    <property type="entry name" value="RECOMBINASES_3"/>
    <property type="match status" value="1"/>
</dbReference>
<feature type="domain" description="Resolvase/invertase-type recombinase catalytic" evidence="4">
    <location>
        <begin position="54"/>
        <end position="108"/>
    </location>
</feature>
<dbReference type="Proteomes" id="UP000815325">
    <property type="component" value="Unassembled WGS sequence"/>
</dbReference>
<dbReference type="Gene3D" id="1.10.287.2170">
    <property type="match status" value="1"/>
</dbReference>
<keyword evidence="3" id="KW-0233">DNA recombination</keyword>
<dbReference type="SUPFAM" id="SSF46955">
    <property type="entry name" value="Putative DNA-binding domain"/>
    <property type="match status" value="1"/>
</dbReference>
<dbReference type="InterPro" id="IPR006119">
    <property type="entry name" value="Resolv_N"/>
</dbReference>
<dbReference type="SMART" id="SM00857">
    <property type="entry name" value="Resolvase"/>
    <property type="match status" value="1"/>
</dbReference>
<evidence type="ECO:0000256" key="2">
    <source>
        <dbReference type="ARBA" id="ARBA00023125"/>
    </source>
</evidence>
<dbReference type="PANTHER" id="PTHR36172">
    <property type="match status" value="1"/>
</dbReference>
<dbReference type="PROSITE" id="PS00397">
    <property type="entry name" value="RECOMBINASES_1"/>
    <property type="match status" value="1"/>
</dbReference>
<dbReference type="InterPro" id="IPR051491">
    <property type="entry name" value="Recombinase/Transposase-rel"/>
</dbReference>
<sequence length="209" mass="24548">MSLFTPSQAAKKINVSKETLRLWSEENKIRFTTTKGGHHRYIIEEHVQPETNKRKIIYARVSSQKQQQDLERQIEFLQTKYPSYEIITDIASGLNFKRQGLCTILELLPVLFLCSLVCAPTPCKETPLNEPEENLQHLVVSHRDKLLRFGFELIEFWFKQHGSVLTVLEDQCFRDPVEDLKDDLLAIITFFTAKYYGSRKYRRPIKLRT</sequence>
<evidence type="ECO:0000256" key="1">
    <source>
        <dbReference type="ARBA" id="ARBA00022908"/>
    </source>
</evidence>
<name>A0ABQ7FYF8_DUNSA</name>
<evidence type="ECO:0000313" key="5">
    <source>
        <dbReference type="EMBL" id="KAF5827403.1"/>
    </source>
</evidence>
<evidence type="ECO:0000313" key="6">
    <source>
        <dbReference type="Proteomes" id="UP000815325"/>
    </source>
</evidence>